<evidence type="ECO:0000313" key="2">
    <source>
        <dbReference type="Proteomes" id="UP001162483"/>
    </source>
</evidence>
<sequence>MGEVGAHSRDSSNTGGRCAQQGQFRTWVVYARQQAASREVGDLWTLGSRLLPGTLTAAGSSRGLAISSRGPHGSWLLQGPSDQKAGALTAAGFSRGPV</sequence>
<dbReference type="Proteomes" id="UP001162483">
    <property type="component" value="Unassembled WGS sequence"/>
</dbReference>
<accession>A0ABN9BTP0</accession>
<proteinExistence type="predicted"/>
<evidence type="ECO:0000313" key="1">
    <source>
        <dbReference type="EMBL" id="CAI9550894.1"/>
    </source>
</evidence>
<dbReference type="EMBL" id="CATNWA010005856">
    <property type="protein sequence ID" value="CAI9550894.1"/>
    <property type="molecule type" value="Genomic_DNA"/>
</dbReference>
<reference evidence="1" key="1">
    <citation type="submission" date="2023-05" db="EMBL/GenBank/DDBJ databases">
        <authorList>
            <person name="Stuckert A."/>
        </authorList>
    </citation>
    <scope>NUCLEOTIDE SEQUENCE</scope>
</reference>
<keyword evidence="2" id="KW-1185">Reference proteome</keyword>
<protein>
    <submittedName>
        <fullName evidence="1">Uncharacterized protein</fullName>
    </submittedName>
</protein>
<gene>
    <name evidence="1" type="ORF">SPARVUS_LOCUS3644798</name>
</gene>
<organism evidence="1 2">
    <name type="scientific">Staurois parvus</name>
    <dbReference type="NCBI Taxonomy" id="386267"/>
    <lineage>
        <taxon>Eukaryota</taxon>
        <taxon>Metazoa</taxon>
        <taxon>Chordata</taxon>
        <taxon>Craniata</taxon>
        <taxon>Vertebrata</taxon>
        <taxon>Euteleostomi</taxon>
        <taxon>Amphibia</taxon>
        <taxon>Batrachia</taxon>
        <taxon>Anura</taxon>
        <taxon>Neobatrachia</taxon>
        <taxon>Ranoidea</taxon>
        <taxon>Ranidae</taxon>
        <taxon>Staurois</taxon>
    </lineage>
</organism>
<comment type="caution">
    <text evidence="1">The sequence shown here is derived from an EMBL/GenBank/DDBJ whole genome shotgun (WGS) entry which is preliminary data.</text>
</comment>
<feature type="non-terminal residue" evidence="1">
    <location>
        <position position="98"/>
    </location>
</feature>
<name>A0ABN9BTP0_9NEOB</name>